<organism evidence="12 13">
    <name type="scientific">Streptomyces hebeiensis</name>
    <dbReference type="NCBI Taxonomy" id="229486"/>
    <lineage>
        <taxon>Bacteria</taxon>
        <taxon>Bacillati</taxon>
        <taxon>Actinomycetota</taxon>
        <taxon>Actinomycetes</taxon>
        <taxon>Kitasatosporales</taxon>
        <taxon>Streptomycetaceae</taxon>
        <taxon>Streptomyces</taxon>
    </lineage>
</organism>
<dbReference type="EMBL" id="BAAAKV010000054">
    <property type="protein sequence ID" value="GAA1187746.1"/>
    <property type="molecule type" value="Genomic_DNA"/>
</dbReference>
<feature type="compositionally biased region" description="Basic and acidic residues" evidence="8">
    <location>
        <begin position="130"/>
        <end position="146"/>
    </location>
</feature>
<keyword evidence="9" id="KW-0812">Transmembrane</keyword>
<evidence type="ECO:0000256" key="3">
    <source>
        <dbReference type="ARBA" id="ARBA00022525"/>
    </source>
</evidence>
<name>A0ABN1V199_9ACTN</name>
<accession>A0ABN1V199</accession>
<dbReference type="PROSITE" id="PS51884">
    <property type="entry name" value="CHAPLIN"/>
    <property type="match status" value="2"/>
</dbReference>
<evidence type="ECO:0000256" key="8">
    <source>
        <dbReference type="SAM" id="MobiDB-lite"/>
    </source>
</evidence>
<dbReference type="Pfam" id="PF03777">
    <property type="entry name" value="ChpA-C"/>
    <property type="match status" value="2"/>
</dbReference>
<proteinExistence type="predicted"/>
<keyword evidence="9" id="KW-1133">Transmembrane helix</keyword>
<evidence type="ECO:0000256" key="1">
    <source>
        <dbReference type="ARBA" id="ARBA00004191"/>
    </source>
</evidence>
<feature type="signal peptide" evidence="10">
    <location>
        <begin position="1"/>
        <end position="28"/>
    </location>
</feature>
<keyword evidence="3" id="KW-0964">Secreted</keyword>
<reference evidence="12 13" key="1">
    <citation type="journal article" date="2019" name="Int. J. Syst. Evol. Microbiol.">
        <title>The Global Catalogue of Microorganisms (GCM) 10K type strain sequencing project: providing services to taxonomists for standard genome sequencing and annotation.</title>
        <authorList>
            <consortium name="The Broad Institute Genomics Platform"/>
            <consortium name="The Broad Institute Genome Sequencing Center for Infectious Disease"/>
            <person name="Wu L."/>
            <person name="Ma J."/>
        </authorList>
    </citation>
    <scope>NUCLEOTIDE SEQUENCE [LARGE SCALE GENOMIC DNA]</scope>
    <source>
        <strain evidence="12 13">JCM 12696</strain>
    </source>
</reference>
<gene>
    <name evidence="12" type="ORF">GCM10009654_51680</name>
</gene>
<keyword evidence="9" id="KW-0472">Membrane</keyword>
<protein>
    <recommendedName>
        <fullName evidence="11">Chaplin domain-containing protein</fullName>
    </recommendedName>
</protein>
<comment type="caution">
    <text evidence="12">The sequence shown here is derived from an EMBL/GenBank/DDBJ whole genome shotgun (WGS) entry which is preliminary data.</text>
</comment>
<feature type="domain" description="Chaplin" evidence="11">
    <location>
        <begin position="38"/>
        <end position="78"/>
    </location>
</feature>
<feature type="compositionally biased region" description="Low complexity" evidence="8">
    <location>
        <begin position="237"/>
        <end position="280"/>
    </location>
</feature>
<evidence type="ECO:0000259" key="11">
    <source>
        <dbReference type="PROSITE" id="PS51884"/>
    </source>
</evidence>
<evidence type="ECO:0000313" key="12">
    <source>
        <dbReference type="EMBL" id="GAA1187746.1"/>
    </source>
</evidence>
<dbReference type="Proteomes" id="UP001501371">
    <property type="component" value="Unassembled WGS sequence"/>
</dbReference>
<dbReference type="RefSeq" id="WP_344281339.1">
    <property type="nucleotide sequence ID" value="NZ_BAAAKV010000054.1"/>
</dbReference>
<feature type="transmembrane region" description="Helical" evidence="9">
    <location>
        <begin position="289"/>
        <end position="308"/>
    </location>
</feature>
<evidence type="ECO:0000256" key="4">
    <source>
        <dbReference type="ARBA" id="ARBA00022729"/>
    </source>
</evidence>
<keyword evidence="4 10" id="KW-0732">Signal</keyword>
<keyword evidence="6 7" id="KW-0034">Amyloid</keyword>
<feature type="compositionally biased region" description="Low complexity" evidence="8">
    <location>
        <begin position="80"/>
        <end position="92"/>
    </location>
</feature>
<feature type="region of interest" description="Disordered" evidence="8">
    <location>
        <begin position="80"/>
        <end position="170"/>
    </location>
</feature>
<evidence type="ECO:0000256" key="7">
    <source>
        <dbReference type="PROSITE-ProRule" id="PRU01232"/>
    </source>
</evidence>
<dbReference type="InterPro" id="IPR005528">
    <property type="entry name" value="ChpA-H"/>
</dbReference>
<keyword evidence="5" id="KW-0130">Cell adhesion</keyword>
<comment type="subcellular location">
    <subcellularLocation>
        <location evidence="1">Secreted</location>
        <location evidence="1">Cell wall</location>
    </subcellularLocation>
</comment>
<evidence type="ECO:0000256" key="10">
    <source>
        <dbReference type="SAM" id="SignalP"/>
    </source>
</evidence>
<evidence type="ECO:0000256" key="5">
    <source>
        <dbReference type="ARBA" id="ARBA00022889"/>
    </source>
</evidence>
<feature type="region of interest" description="Disordered" evidence="8">
    <location>
        <begin position="214"/>
        <end position="280"/>
    </location>
</feature>
<evidence type="ECO:0000256" key="9">
    <source>
        <dbReference type="SAM" id="Phobius"/>
    </source>
</evidence>
<evidence type="ECO:0000313" key="13">
    <source>
        <dbReference type="Proteomes" id="UP001501371"/>
    </source>
</evidence>
<evidence type="ECO:0000256" key="6">
    <source>
        <dbReference type="ARBA" id="ARBA00023087"/>
    </source>
</evidence>
<evidence type="ECO:0000256" key="2">
    <source>
        <dbReference type="ARBA" id="ARBA00022512"/>
    </source>
</evidence>
<keyword evidence="2" id="KW-0134">Cell wall</keyword>
<keyword evidence="13" id="KW-1185">Reference proteome</keyword>
<sequence length="317" mass="30691">MRDLISKGLLTAAAASSVLSLSSGYATAVEADGAAVGSPGVLSGNNVQVPVEIPINVCGNTVDPVGVLNPAFGNVCANTSGTSAHSSEHASSVHGRPSSPSVPPARQSHPAPPSHGAPPANSTRPAPQADDERTPPGQTIHRDHAPAQEAPEPAGGHGRGGSTATGLALGSPGVGSGNNVAVPIDVPVNLCGNSVDVVGVLNPVFGNFCGTKAASAAPGTPHVPAQPPGPQRPDKPVSPVGPGVPASPADRAVPPAPATAPHGPAHPGSAPAADAPAGPRLASTGVDSGLFTGAALSAGLLLGGAILYRRSTAGTRR</sequence>
<feature type="domain" description="Chaplin" evidence="11">
    <location>
        <begin position="171"/>
        <end position="211"/>
    </location>
</feature>
<feature type="chain" id="PRO_5046019600" description="Chaplin domain-containing protein" evidence="10">
    <location>
        <begin position="29"/>
        <end position="317"/>
    </location>
</feature>